<dbReference type="EMBL" id="DF143057">
    <property type="protein sequence ID" value="GAA50558.1"/>
    <property type="molecule type" value="Genomic_DNA"/>
</dbReference>
<organism evidence="1 2">
    <name type="scientific">Clonorchis sinensis</name>
    <name type="common">Chinese liver fluke</name>
    <dbReference type="NCBI Taxonomy" id="79923"/>
    <lineage>
        <taxon>Eukaryota</taxon>
        <taxon>Metazoa</taxon>
        <taxon>Spiralia</taxon>
        <taxon>Lophotrochozoa</taxon>
        <taxon>Platyhelminthes</taxon>
        <taxon>Trematoda</taxon>
        <taxon>Digenea</taxon>
        <taxon>Opisthorchiida</taxon>
        <taxon>Opisthorchiata</taxon>
        <taxon>Opisthorchiidae</taxon>
        <taxon>Clonorchis</taxon>
    </lineage>
</organism>
<sequence length="323" mass="36639">MDSVDRYANDIVLIFEEEEKAQVFLDELTKVIQSFGMHFAPKMCNVMLLDMQSPNTPLTIHGEDRLKLPCLSVYSSEWSRKLKDPKIDAYCLRNTHTKPKCGYASQNAKHELSYSTFLPPCPVVHPHKSARSMPIQFLRRNSTAHRYLSEDAQQLSVVNGHCASKPNWPEWNVNTNPQPTDEIQREISILKRHKAPGTDGLHPIPFKEGGEVLVNSVTTILQKSWDENRISVEWSSSTVNEVSKKGARTSCVDHRGISLEDGSDQRSWYWLLYFAAKSLFDRLWLVSTLHVVVRKEPFEEVGRLACAARGQASAAYAATQLLK</sequence>
<protein>
    <recommendedName>
        <fullName evidence="3">Reverse transcriptase domain-containing protein</fullName>
    </recommendedName>
</protein>
<gene>
    <name evidence="1" type="ORF">CLF_104723</name>
</gene>
<accession>G7YC69</accession>
<proteinExistence type="predicted"/>
<reference evidence="1" key="1">
    <citation type="journal article" date="2011" name="Genome Biol.">
        <title>The draft genome of the carcinogenic human liver fluke Clonorchis sinensis.</title>
        <authorList>
            <person name="Wang X."/>
            <person name="Chen W."/>
            <person name="Huang Y."/>
            <person name="Sun J."/>
            <person name="Men J."/>
            <person name="Liu H."/>
            <person name="Luo F."/>
            <person name="Guo L."/>
            <person name="Lv X."/>
            <person name="Deng C."/>
            <person name="Zhou C."/>
            <person name="Fan Y."/>
            <person name="Li X."/>
            <person name="Huang L."/>
            <person name="Hu Y."/>
            <person name="Liang C."/>
            <person name="Hu X."/>
            <person name="Xu J."/>
            <person name="Yu X."/>
        </authorList>
    </citation>
    <scope>NUCLEOTIDE SEQUENCE [LARGE SCALE GENOMIC DNA]</scope>
    <source>
        <strain evidence="1">Henan</strain>
    </source>
</reference>
<evidence type="ECO:0008006" key="3">
    <source>
        <dbReference type="Google" id="ProtNLM"/>
    </source>
</evidence>
<dbReference type="Proteomes" id="UP000008909">
    <property type="component" value="Unassembled WGS sequence"/>
</dbReference>
<keyword evidence="2" id="KW-1185">Reference proteome</keyword>
<evidence type="ECO:0000313" key="1">
    <source>
        <dbReference type="EMBL" id="GAA50558.1"/>
    </source>
</evidence>
<dbReference type="AlphaFoldDB" id="G7YC69"/>
<name>G7YC69_CLOSI</name>
<evidence type="ECO:0000313" key="2">
    <source>
        <dbReference type="Proteomes" id="UP000008909"/>
    </source>
</evidence>
<reference key="2">
    <citation type="submission" date="2011-10" db="EMBL/GenBank/DDBJ databases">
        <title>The genome and transcriptome sequence of Clonorchis sinensis provide insights into the carcinogenic liver fluke.</title>
        <authorList>
            <person name="Wang X."/>
            <person name="Huang Y."/>
            <person name="Chen W."/>
            <person name="Liu H."/>
            <person name="Guo L."/>
            <person name="Chen Y."/>
            <person name="Luo F."/>
            <person name="Zhou W."/>
            <person name="Sun J."/>
            <person name="Mao Q."/>
            <person name="Liang P."/>
            <person name="Zhou C."/>
            <person name="Tian Y."/>
            <person name="Men J."/>
            <person name="Lv X."/>
            <person name="Huang L."/>
            <person name="Zhou J."/>
            <person name="Hu Y."/>
            <person name="Li R."/>
            <person name="Zhang F."/>
            <person name="Lei H."/>
            <person name="Li X."/>
            <person name="Hu X."/>
            <person name="Liang C."/>
            <person name="Xu J."/>
            <person name="Wu Z."/>
            <person name="Yu X."/>
        </authorList>
    </citation>
    <scope>NUCLEOTIDE SEQUENCE</scope>
    <source>
        <strain>Henan</strain>
    </source>
</reference>